<reference evidence="1 2" key="1">
    <citation type="submission" date="2013-01" db="EMBL/GenBank/DDBJ databases">
        <authorList>
            <person name="Harkins D.M."/>
            <person name="Durkin A.S."/>
            <person name="Brinkac L.M."/>
            <person name="Haft D.H."/>
            <person name="Selengut J.D."/>
            <person name="Sanka R."/>
            <person name="DePew J."/>
            <person name="Purushe J."/>
            <person name="Tulsiani S.M."/>
            <person name="Graham G.C."/>
            <person name="Burns M.-A."/>
            <person name="Dohnt M.F."/>
            <person name="Smythe L.D."/>
            <person name="McKay D.B."/>
            <person name="Craig S.B."/>
            <person name="Vinetz J.M."/>
            <person name="Sutton G.G."/>
            <person name="Nierman W.C."/>
            <person name="Fouts D.E."/>
        </authorList>
    </citation>
    <scope>NUCLEOTIDE SEQUENCE [LARGE SCALE GENOMIC DNA]</scope>
    <source>
        <strain evidence="1 2">LT2116</strain>
    </source>
</reference>
<proteinExistence type="predicted"/>
<protein>
    <submittedName>
        <fullName evidence="1">Uncharacterized protein</fullName>
    </submittedName>
</protein>
<name>M3EN90_9LEPT</name>
<comment type="caution">
    <text evidence="1">The sequence shown here is derived from an EMBL/GenBank/DDBJ whole genome shotgun (WGS) entry which is preliminary data.</text>
</comment>
<dbReference type="AlphaFoldDB" id="M3EN90"/>
<organism evidence="1 2">
    <name type="scientific">Leptospira weilii serovar Topaz str. LT2116</name>
    <dbReference type="NCBI Taxonomy" id="1088540"/>
    <lineage>
        <taxon>Bacteria</taxon>
        <taxon>Pseudomonadati</taxon>
        <taxon>Spirochaetota</taxon>
        <taxon>Spirochaetia</taxon>
        <taxon>Leptospirales</taxon>
        <taxon>Leptospiraceae</taxon>
        <taxon>Leptospira</taxon>
    </lineage>
</organism>
<sequence length="69" mass="8483">MKSHKFKDVYSHKRLPKPYCQILNNFYIHLPYLVVFPRNISVLCYIDSTFRYFNFCDTRLLLVLKKDDY</sequence>
<evidence type="ECO:0000313" key="2">
    <source>
        <dbReference type="Proteomes" id="UP000011770"/>
    </source>
</evidence>
<accession>M3EN90</accession>
<dbReference type="EMBL" id="AHOR02000022">
    <property type="protein sequence ID" value="EMF82508.1"/>
    <property type="molecule type" value="Genomic_DNA"/>
</dbReference>
<gene>
    <name evidence="1" type="ORF">LEP1GSC188_0226</name>
</gene>
<evidence type="ECO:0000313" key="1">
    <source>
        <dbReference type="EMBL" id="EMF82508.1"/>
    </source>
</evidence>
<dbReference type="Proteomes" id="UP000011770">
    <property type="component" value="Unassembled WGS sequence"/>
</dbReference>